<feature type="region of interest" description="Disordered" evidence="1">
    <location>
        <begin position="245"/>
        <end position="265"/>
    </location>
</feature>
<dbReference type="AlphaFoldDB" id="A0A2P6NRZ0"/>
<reference evidence="2 3" key="1">
    <citation type="journal article" date="2018" name="Genome Biol. Evol.">
        <title>Multiple Roots of Fruiting Body Formation in Amoebozoa.</title>
        <authorList>
            <person name="Hillmann F."/>
            <person name="Forbes G."/>
            <person name="Novohradska S."/>
            <person name="Ferling I."/>
            <person name="Riege K."/>
            <person name="Groth M."/>
            <person name="Westermann M."/>
            <person name="Marz M."/>
            <person name="Spaller T."/>
            <person name="Winckler T."/>
            <person name="Schaap P."/>
            <person name="Glockner G."/>
        </authorList>
    </citation>
    <scope>NUCLEOTIDE SEQUENCE [LARGE SCALE GENOMIC DNA]</scope>
    <source>
        <strain evidence="2 3">Jena</strain>
    </source>
</reference>
<protein>
    <submittedName>
        <fullName evidence="2">Uncharacterized protein</fullName>
    </submittedName>
</protein>
<gene>
    <name evidence="2" type="ORF">PROFUN_02891</name>
</gene>
<sequence length="316" mass="36979">MFQEVSKNRNQLGKLEEASHVQKRTSRNNSVRSIRDTRLRYQQVGRRRPYALAATGQRGALREVEYRVQNNQPYSYRQSIADPVSNLQLGHALRNSLDHARSHTFEPWLERQHRTLRGHHERTNHAPTAVASQHLSEGVFKVQAHYAMWSCGVDWMKAVKFADYLPRYKEKVLRLYGHDLDKILSKQSAETRIQERSETTSEEPDSCKMTVKDFKPRQQPRRKATRKVMYKEDMDNALSMAHIKEEKTEDTETSTTTQPSTPTEDEFDCFDYVLEDVIELRPDPQSFNLLDLDKPFLEDNGWLVNVQDLDKLVNQF</sequence>
<feature type="region of interest" description="Disordered" evidence="1">
    <location>
        <begin position="188"/>
        <end position="208"/>
    </location>
</feature>
<dbReference type="EMBL" id="MDYQ01000027">
    <property type="protein sequence ID" value="PRP86742.1"/>
    <property type="molecule type" value="Genomic_DNA"/>
</dbReference>
<dbReference type="InParanoid" id="A0A2P6NRZ0"/>
<dbReference type="Proteomes" id="UP000241769">
    <property type="component" value="Unassembled WGS sequence"/>
</dbReference>
<name>A0A2P6NRZ0_9EUKA</name>
<proteinExistence type="predicted"/>
<organism evidence="2 3">
    <name type="scientific">Planoprotostelium fungivorum</name>
    <dbReference type="NCBI Taxonomy" id="1890364"/>
    <lineage>
        <taxon>Eukaryota</taxon>
        <taxon>Amoebozoa</taxon>
        <taxon>Evosea</taxon>
        <taxon>Variosea</taxon>
        <taxon>Cavosteliida</taxon>
        <taxon>Cavosteliaceae</taxon>
        <taxon>Planoprotostelium</taxon>
    </lineage>
</organism>
<comment type="caution">
    <text evidence="2">The sequence shown here is derived from an EMBL/GenBank/DDBJ whole genome shotgun (WGS) entry which is preliminary data.</text>
</comment>
<feature type="compositionally biased region" description="Low complexity" evidence="1">
    <location>
        <begin position="253"/>
        <end position="262"/>
    </location>
</feature>
<keyword evidence="3" id="KW-1185">Reference proteome</keyword>
<evidence type="ECO:0000313" key="2">
    <source>
        <dbReference type="EMBL" id="PRP86742.1"/>
    </source>
</evidence>
<accession>A0A2P6NRZ0</accession>
<evidence type="ECO:0000313" key="3">
    <source>
        <dbReference type="Proteomes" id="UP000241769"/>
    </source>
</evidence>
<feature type="region of interest" description="Disordered" evidence="1">
    <location>
        <begin position="1"/>
        <end position="37"/>
    </location>
</feature>
<evidence type="ECO:0000256" key="1">
    <source>
        <dbReference type="SAM" id="MobiDB-lite"/>
    </source>
</evidence>